<organism evidence="2 3">
    <name type="scientific">Hymenobacter negativus</name>
    <dbReference type="NCBI Taxonomy" id="2795026"/>
    <lineage>
        <taxon>Bacteria</taxon>
        <taxon>Pseudomonadati</taxon>
        <taxon>Bacteroidota</taxon>
        <taxon>Cytophagia</taxon>
        <taxon>Cytophagales</taxon>
        <taxon>Hymenobacteraceae</taxon>
        <taxon>Hymenobacter</taxon>
    </lineage>
</organism>
<protein>
    <submittedName>
        <fullName evidence="2">Penicillin-insensitive murein endopeptidase</fullName>
    </submittedName>
</protein>
<accession>A0ABS3QKL8</accession>
<feature type="signal peptide" evidence="1">
    <location>
        <begin position="1"/>
        <end position="19"/>
    </location>
</feature>
<evidence type="ECO:0000313" key="2">
    <source>
        <dbReference type="EMBL" id="MBO2011707.1"/>
    </source>
</evidence>
<dbReference type="RefSeq" id="WP_208177398.1">
    <property type="nucleotide sequence ID" value="NZ_JAGETZ010000012.1"/>
</dbReference>
<dbReference type="Gene3D" id="3.30.1380.10">
    <property type="match status" value="1"/>
</dbReference>
<evidence type="ECO:0000256" key="1">
    <source>
        <dbReference type="SAM" id="SignalP"/>
    </source>
</evidence>
<feature type="chain" id="PRO_5046505501" evidence="1">
    <location>
        <begin position="20"/>
        <end position="234"/>
    </location>
</feature>
<proteinExistence type="predicted"/>
<dbReference type="EMBL" id="JAGETZ010000012">
    <property type="protein sequence ID" value="MBO2011707.1"/>
    <property type="molecule type" value="Genomic_DNA"/>
</dbReference>
<reference evidence="2 3" key="1">
    <citation type="submission" date="2021-03" db="EMBL/GenBank/DDBJ databases">
        <authorList>
            <person name="Kim M.K."/>
        </authorList>
    </citation>
    <scope>NUCLEOTIDE SEQUENCE [LARGE SCALE GENOMIC DNA]</scope>
    <source>
        <strain evidence="2 3">BT442</strain>
    </source>
</reference>
<dbReference type="InterPro" id="IPR009045">
    <property type="entry name" value="Zn_M74/Hedgehog-like"/>
</dbReference>
<name>A0ABS3QKL8_9BACT</name>
<comment type="caution">
    <text evidence="2">The sequence shown here is derived from an EMBL/GenBank/DDBJ whole genome shotgun (WGS) entry which is preliminary data.</text>
</comment>
<keyword evidence="3" id="KW-1185">Reference proteome</keyword>
<evidence type="ECO:0000313" key="3">
    <source>
        <dbReference type="Proteomes" id="UP000664369"/>
    </source>
</evidence>
<keyword evidence="1" id="KW-0732">Signal</keyword>
<dbReference type="SUPFAM" id="SSF55166">
    <property type="entry name" value="Hedgehog/DD-peptidase"/>
    <property type="match status" value="1"/>
</dbReference>
<sequence length="234" mass="26802">MKFKIPLLVCMLVTGLSFAQFTHRNTGESVSVGDYNKGALRNGYLLPRSGKNFQCYSWFSYYVLGREYTNSRVYHTVLATYQAMEERCPGRTFIYMESARRKGGRPFPHRTHQNGLSIDFMSPLVQHHQPKYYNGLGLFRYLLSFDSTGKSTLNSAVNIDFEVLATHLLLLEKNARKNGLMISKVILKIELKDELFATESGKKLKASGIYFAQNLTPVLNKAHDDHYHVDFKLL</sequence>
<dbReference type="Proteomes" id="UP000664369">
    <property type="component" value="Unassembled WGS sequence"/>
</dbReference>
<gene>
    <name evidence="2" type="ORF">J4E00_21760</name>
</gene>